<dbReference type="CDD" id="cd00590">
    <property type="entry name" value="RRM_SF"/>
    <property type="match status" value="1"/>
</dbReference>
<dbReference type="Gene3D" id="3.30.70.330">
    <property type="match status" value="2"/>
</dbReference>
<keyword evidence="6" id="KW-1185">Reference proteome</keyword>
<evidence type="ECO:0000313" key="6">
    <source>
        <dbReference type="Proteomes" id="UP001222932"/>
    </source>
</evidence>
<dbReference type="InterPro" id="IPR050502">
    <property type="entry name" value="Euk_RNA-bind_prot"/>
</dbReference>
<gene>
    <name evidence="5" type="ORF">CspeluHIS016_0703760</name>
</gene>
<sequence length="439" mass="47311">MQAAAFDLHEIRIYGLSKSITTEALGEFLGKGVRVRGILLHPQTKGTFQWAQVWVASEAEIVSLLDLREALAVNGITISRVGAGPLTNPTPPLNSWDIVSQLSRPRVAPPGFGLAPIPSPLFGRGDDANNQPRNLYVLNLPLDLTQVEFKALFTSFGMVEHSILLSQLDGIGRRRGFVLMSAHREAITAMHQMNGKWIDGSKLDVSWALVQREAKNTVNSSLPNRVVHPPTVSNRRDPQPECTVLVENLDPFSFPDSETITAIFSRTFGSINRVIKISDMSALIQFDNSISAHALASANGLQLGERTLRTQVLNNGQVSGPNFDPFTDTFCNYWLDELINQSQANSGPNTGSPMPVTPPSQTASSRTAPSRTVRLSAKSRPFVPSTLKKKLDLAAGPPGSPTCKEGAAMAPSSAPSDSSSNMSRRSSVGTAFSDISVAT</sequence>
<proteinExistence type="predicted"/>
<dbReference type="Pfam" id="PF00076">
    <property type="entry name" value="RRM_1"/>
    <property type="match status" value="1"/>
</dbReference>
<evidence type="ECO:0000259" key="4">
    <source>
        <dbReference type="PROSITE" id="PS50102"/>
    </source>
</evidence>
<keyword evidence="1 2" id="KW-0694">RNA-binding</keyword>
<dbReference type="GO" id="GO:0003729">
    <property type="term" value="F:mRNA binding"/>
    <property type="evidence" value="ECO:0007669"/>
    <property type="project" value="TreeGrafter"/>
</dbReference>
<dbReference type="AlphaFoldDB" id="A0AAD3YDQ0"/>
<feature type="region of interest" description="Disordered" evidence="3">
    <location>
        <begin position="342"/>
        <end position="439"/>
    </location>
</feature>
<reference evidence="5" key="1">
    <citation type="journal article" date="2023" name="BMC Genomics">
        <title>Chromosome-level genome assemblies of Cutaneotrichosporon spp. (Trichosporonales, Basidiomycota) reveal imbalanced evolution between nucleotide sequences and chromosome synteny.</title>
        <authorList>
            <person name="Kobayashi Y."/>
            <person name="Kayamori A."/>
            <person name="Aoki K."/>
            <person name="Shiwa Y."/>
            <person name="Matsutani M."/>
            <person name="Fujita N."/>
            <person name="Sugita T."/>
            <person name="Iwasaki W."/>
            <person name="Tanaka N."/>
            <person name="Takashima M."/>
        </authorList>
    </citation>
    <scope>NUCLEOTIDE SEQUENCE</scope>
    <source>
        <strain evidence="5">HIS016</strain>
    </source>
</reference>
<dbReference type="GO" id="GO:0005634">
    <property type="term" value="C:nucleus"/>
    <property type="evidence" value="ECO:0007669"/>
    <property type="project" value="TreeGrafter"/>
</dbReference>
<dbReference type="InterPro" id="IPR012677">
    <property type="entry name" value="Nucleotide-bd_a/b_plait_sf"/>
</dbReference>
<organism evidence="5 6">
    <name type="scientific">Cutaneotrichosporon spelunceum</name>
    <dbReference type="NCBI Taxonomy" id="1672016"/>
    <lineage>
        <taxon>Eukaryota</taxon>
        <taxon>Fungi</taxon>
        <taxon>Dikarya</taxon>
        <taxon>Basidiomycota</taxon>
        <taxon>Agaricomycotina</taxon>
        <taxon>Tremellomycetes</taxon>
        <taxon>Trichosporonales</taxon>
        <taxon>Trichosporonaceae</taxon>
        <taxon>Cutaneotrichosporon</taxon>
    </lineage>
</organism>
<dbReference type="InterPro" id="IPR000504">
    <property type="entry name" value="RRM_dom"/>
</dbReference>
<feature type="domain" description="RRM" evidence="4">
    <location>
        <begin position="242"/>
        <end position="315"/>
    </location>
</feature>
<name>A0AAD3YDQ0_9TREE</name>
<evidence type="ECO:0000256" key="2">
    <source>
        <dbReference type="PROSITE-ProRule" id="PRU00176"/>
    </source>
</evidence>
<evidence type="ECO:0000256" key="3">
    <source>
        <dbReference type="SAM" id="MobiDB-lite"/>
    </source>
</evidence>
<accession>A0AAD3YDQ0</accession>
<dbReference type="EMBL" id="BTCM01000007">
    <property type="protein sequence ID" value="GMK59361.1"/>
    <property type="molecule type" value="Genomic_DNA"/>
</dbReference>
<feature type="compositionally biased region" description="Low complexity" evidence="3">
    <location>
        <begin position="407"/>
        <end position="427"/>
    </location>
</feature>
<dbReference type="PANTHER" id="PTHR48025:SF1">
    <property type="entry name" value="RRM DOMAIN-CONTAINING PROTEIN"/>
    <property type="match status" value="1"/>
</dbReference>
<dbReference type="SUPFAM" id="SSF54928">
    <property type="entry name" value="RNA-binding domain, RBD"/>
    <property type="match status" value="1"/>
</dbReference>
<dbReference type="Proteomes" id="UP001222932">
    <property type="component" value="Unassembled WGS sequence"/>
</dbReference>
<protein>
    <recommendedName>
        <fullName evidence="4">RRM domain-containing protein</fullName>
    </recommendedName>
</protein>
<evidence type="ECO:0000256" key="1">
    <source>
        <dbReference type="ARBA" id="ARBA00022884"/>
    </source>
</evidence>
<dbReference type="PANTHER" id="PTHR48025">
    <property type="entry name" value="OS02G0815200 PROTEIN"/>
    <property type="match status" value="1"/>
</dbReference>
<evidence type="ECO:0000313" key="5">
    <source>
        <dbReference type="EMBL" id="GMK59361.1"/>
    </source>
</evidence>
<feature type="domain" description="RRM" evidence="4">
    <location>
        <begin position="133"/>
        <end position="210"/>
    </location>
</feature>
<dbReference type="SMART" id="SM00360">
    <property type="entry name" value="RRM"/>
    <property type="match status" value="2"/>
</dbReference>
<dbReference type="PROSITE" id="PS50102">
    <property type="entry name" value="RRM"/>
    <property type="match status" value="2"/>
</dbReference>
<dbReference type="InterPro" id="IPR035979">
    <property type="entry name" value="RBD_domain_sf"/>
</dbReference>
<feature type="compositionally biased region" description="Polar residues" evidence="3">
    <location>
        <begin position="342"/>
        <end position="352"/>
    </location>
</feature>
<reference evidence="5" key="2">
    <citation type="submission" date="2023-06" db="EMBL/GenBank/DDBJ databases">
        <authorList>
            <person name="Kobayashi Y."/>
            <person name="Kayamori A."/>
            <person name="Aoki K."/>
            <person name="Shiwa Y."/>
            <person name="Fujita N."/>
            <person name="Sugita T."/>
            <person name="Iwasaki W."/>
            <person name="Tanaka N."/>
            <person name="Takashima M."/>
        </authorList>
    </citation>
    <scope>NUCLEOTIDE SEQUENCE</scope>
    <source>
        <strain evidence="5">HIS016</strain>
    </source>
</reference>
<feature type="compositionally biased region" description="Polar residues" evidence="3">
    <location>
        <begin position="359"/>
        <end position="370"/>
    </location>
</feature>
<comment type="caution">
    <text evidence="5">The sequence shown here is derived from an EMBL/GenBank/DDBJ whole genome shotgun (WGS) entry which is preliminary data.</text>
</comment>